<dbReference type="GO" id="GO:0051536">
    <property type="term" value="F:iron-sulfur cluster binding"/>
    <property type="evidence" value="ECO:0007669"/>
    <property type="project" value="UniProtKB-KW"/>
</dbReference>
<dbReference type="Gene3D" id="3.40.640.10">
    <property type="entry name" value="Type I PLP-dependent aspartate aminotransferase-like (Major domain)"/>
    <property type="match status" value="1"/>
</dbReference>
<evidence type="ECO:0000256" key="7">
    <source>
        <dbReference type="ARBA" id="ARBA00023014"/>
    </source>
</evidence>
<accession>A0A0F6WQC5</accession>
<dbReference type="PANTHER" id="PTHR11601">
    <property type="entry name" value="CYSTEINE DESULFURYLASE FAMILY MEMBER"/>
    <property type="match status" value="1"/>
</dbReference>
<evidence type="ECO:0000256" key="5">
    <source>
        <dbReference type="ARBA" id="ARBA00022898"/>
    </source>
</evidence>
<keyword evidence="6" id="KW-0408">Iron</keyword>
<comment type="similarity">
    <text evidence="2">Belongs to the class-V pyridoxal-phosphate-dependent aminotransferase family. NifS/IscS subfamily.</text>
</comment>
<dbReference type="HOGENOM" id="CLU_003433_0_0_11"/>
<dbReference type="PANTHER" id="PTHR11601:SF34">
    <property type="entry name" value="CYSTEINE DESULFURASE"/>
    <property type="match status" value="1"/>
</dbReference>
<evidence type="ECO:0000256" key="2">
    <source>
        <dbReference type="ARBA" id="ARBA00006490"/>
    </source>
</evidence>
<evidence type="ECO:0000256" key="1">
    <source>
        <dbReference type="ARBA" id="ARBA00001933"/>
    </source>
</evidence>
<sequence length="376" mass="39032">MNTFYLDHAATTPMREVAAAAWMENAQALNPASQYGSGRKARSVADSAREEIASLLGCEPIEVVFTASGTEADNLAVQGLFHASPLNRIISTPIEHPGILETVKALELGGAEAELMPIGPDGRVSSFEALDKPAAVATMMWANNETGAIQPVSEFIAAAQASGTPTHIDAVQVVGHLPVNFDELGATTLAASAHKFGGPRGVGLLLARRSPAPSAVLHGGGQERGIRPGTLDVAGAAATAAALREAVAELDSEATRLRGLKKMLLDAILHTIPNVLVHTTEPSLPGHLHLSFPGAEGDSLIMLLDSLRIEASTGSACSNGVNRASHVLLAMGISETDARGAIRFTLGRTTTEESIKAVIAVIEDVVTRARTAGMAF</sequence>
<dbReference type="Proteomes" id="UP000034037">
    <property type="component" value="Chromosome"/>
</dbReference>
<evidence type="ECO:0000256" key="8">
    <source>
        <dbReference type="ARBA" id="ARBA00050776"/>
    </source>
</evidence>
<dbReference type="Gene3D" id="3.90.1150.10">
    <property type="entry name" value="Aspartate Aminotransferase, domain 1"/>
    <property type="match status" value="1"/>
</dbReference>
<dbReference type="PIRSF" id="PIRSF005572">
    <property type="entry name" value="NifS"/>
    <property type="match status" value="1"/>
</dbReference>
<evidence type="ECO:0000256" key="4">
    <source>
        <dbReference type="ARBA" id="ARBA00022723"/>
    </source>
</evidence>
<dbReference type="InterPro" id="IPR015421">
    <property type="entry name" value="PyrdxlP-dep_Trfase_major"/>
</dbReference>
<name>A0A0F6WQC5_9CORY</name>
<dbReference type="Gene3D" id="1.10.260.50">
    <property type="match status" value="1"/>
</dbReference>
<dbReference type="InterPro" id="IPR015424">
    <property type="entry name" value="PyrdxlP-dep_Trfase"/>
</dbReference>
<keyword evidence="3" id="KW-0808">Transferase</keyword>
<comment type="cofactor">
    <cofactor evidence="1">
        <name>pyridoxal 5'-phosphate</name>
        <dbReference type="ChEBI" id="CHEBI:597326"/>
    </cofactor>
</comment>
<evidence type="ECO:0000313" key="10">
    <source>
        <dbReference type="EMBL" id="AKF27251.1"/>
    </source>
</evidence>
<proteinExistence type="inferred from homology"/>
<dbReference type="AlphaFoldDB" id="A0A0F6WQC5"/>
<dbReference type="InterPro" id="IPR000192">
    <property type="entry name" value="Aminotrans_V_dom"/>
</dbReference>
<organism evidence="10 11">
    <name type="scientific">[Brevibacterium] flavum</name>
    <dbReference type="NCBI Taxonomy" id="92706"/>
    <lineage>
        <taxon>Bacteria</taxon>
        <taxon>Bacillati</taxon>
        <taxon>Actinomycetota</taxon>
        <taxon>Actinomycetes</taxon>
        <taxon>Mycobacteriales</taxon>
        <taxon>Corynebacteriaceae</taxon>
        <taxon>Corynebacterium</taxon>
    </lineage>
</organism>
<dbReference type="SUPFAM" id="SSF53383">
    <property type="entry name" value="PLP-dependent transferases"/>
    <property type="match status" value="1"/>
</dbReference>
<keyword evidence="5" id="KW-0663">Pyridoxal phosphate</keyword>
<evidence type="ECO:0000313" key="11">
    <source>
        <dbReference type="Proteomes" id="UP000034037"/>
    </source>
</evidence>
<dbReference type="PATRIC" id="fig|92706.3.peg.1373"/>
<dbReference type="EMBL" id="CP011309">
    <property type="protein sequence ID" value="AKF27251.1"/>
    <property type="molecule type" value="Genomic_DNA"/>
</dbReference>
<comment type="catalytic activity">
    <reaction evidence="8">
        <text>(sulfur carrier)-H + L-cysteine = (sulfur carrier)-SH + L-alanine</text>
        <dbReference type="Rhea" id="RHEA:43892"/>
        <dbReference type="Rhea" id="RHEA-COMP:14737"/>
        <dbReference type="Rhea" id="RHEA-COMP:14739"/>
        <dbReference type="ChEBI" id="CHEBI:29917"/>
        <dbReference type="ChEBI" id="CHEBI:35235"/>
        <dbReference type="ChEBI" id="CHEBI:57972"/>
        <dbReference type="ChEBI" id="CHEBI:64428"/>
        <dbReference type="EC" id="2.8.1.7"/>
    </reaction>
</comment>
<evidence type="ECO:0000259" key="9">
    <source>
        <dbReference type="Pfam" id="PF00266"/>
    </source>
</evidence>
<dbReference type="InterPro" id="IPR016454">
    <property type="entry name" value="Cysteine_dSase"/>
</dbReference>
<keyword evidence="11" id="KW-1185">Reference proteome</keyword>
<dbReference type="Pfam" id="PF00266">
    <property type="entry name" value="Aminotran_5"/>
    <property type="match status" value="1"/>
</dbReference>
<gene>
    <name evidence="10" type="ORF">YH66_06610</name>
</gene>
<evidence type="ECO:0000256" key="3">
    <source>
        <dbReference type="ARBA" id="ARBA00022679"/>
    </source>
</evidence>
<reference evidence="10 11" key="1">
    <citation type="submission" date="2015-04" db="EMBL/GenBank/DDBJ databases">
        <title>Complete Genome Sequence of Brevibacterium flavum ATCC 15168.</title>
        <authorList>
            <person name="Ahn J."/>
            <person name="Park G."/>
            <person name="Jeon W."/>
            <person name="Jang Y."/>
            <person name="Jang M."/>
            <person name="Lee H."/>
            <person name="Lee H."/>
        </authorList>
    </citation>
    <scope>NUCLEOTIDE SEQUENCE [LARGE SCALE GENOMIC DNA]</scope>
    <source>
        <strain evidence="10 11">ATCC 15168</strain>
    </source>
</reference>
<dbReference type="RefSeq" id="WP_003861369.1">
    <property type="nucleotide sequence ID" value="NZ_CP011309.1"/>
</dbReference>
<protein>
    <submittedName>
        <fullName evidence="10">Cysteine desulfurase</fullName>
    </submittedName>
</protein>
<keyword evidence="4" id="KW-0479">Metal-binding</keyword>
<feature type="domain" description="Aminotransferase class V" evidence="9">
    <location>
        <begin position="5"/>
        <end position="357"/>
    </location>
</feature>
<keyword evidence="7" id="KW-0411">Iron-sulfur</keyword>
<dbReference type="GO" id="GO:0046872">
    <property type="term" value="F:metal ion binding"/>
    <property type="evidence" value="ECO:0007669"/>
    <property type="project" value="UniProtKB-KW"/>
</dbReference>
<evidence type="ECO:0000256" key="6">
    <source>
        <dbReference type="ARBA" id="ARBA00023004"/>
    </source>
</evidence>
<dbReference type="GO" id="GO:0031071">
    <property type="term" value="F:cysteine desulfurase activity"/>
    <property type="evidence" value="ECO:0007669"/>
    <property type="project" value="UniProtKB-EC"/>
</dbReference>
<dbReference type="InterPro" id="IPR015422">
    <property type="entry name" value="PyrdxlP-dep_Trfase_small"/>
</dbReference>